<dbReference type="RefSeq" id="WP_232736322.1">
    <property type="nucleotide sequence ID" value="NZ_CP076459.1"/>
</dbReference>
<protein>
    <submittedName>
        <fullName evidence="2">Uncharacterized protein</fullName>
    </submittedName>
</protein>
<accession>A0A8F1MAM9</accession>
<keyword evidence="3" id="KW-1185">Reference proteome</keyword>
<keyword evidence="1" id="KW-0472">Membrane</keyword>
<feature type="transmembrane region" description="Helical" evidence="1">
    <location>
        <begin position="12"/>
        <end position="30"/>
    </location>
</feature>
<evidence type="ECO:0000313" key="2">
    <source>
        <dbReference type="EMBL" id="QWQ31554.1"/>
    </source>
</evidence>
<dbReference type="KEGG" id="mvl:KOY49_00820"/>
<evidence type="ECO:0000256" key="1">
    <source>
        <dbReference type="SAM" id="Phobius"/>
    </source>
</evidence>
<gene>
    <name evidence="2" type="ORF">KOY49_00820</name>
</gene>
<keyword evidence="1" id="KW-0812">Transmembrane</keyword>
<name>A0A8F1MAM9_9BACT</name>
<dbReference type="AlphaFoldDB" id="A0A8F1MAM9"/>
<reference evidence="2" key="1">
    <citation type="submission" date="2021-06" db="EMBL/GenBank/DDBJ databases">
        <title>An adapted protocol for Saccharibacteria cultivation: two new species join this phylum of Candidate Phyla Radiations.</title>
        <authorList>
            <person name="Ibrahim A."/>
            <person name="Maatouk M."/>
            <person name="Raoult D."/>
            <person name="Bittar F."/>
        </authorList>
    </citation>
    <scope>NUCLEOTIDE SEQUENCE</scope>
    <source>
        <strain evidence="2">IHU2</strain>
    </source>
</reference>
<organism evidence="2 3">
    <name type="scientific">Candidatus Minimicrobia vallesae</name>
    <dbReference type="NCBI Taxonomy" id="2841264"/>
    <lineage>
        <taxon>Bacteria</taxon>
        <taxon>Candidatus Saccharimonadota</taxon>
        <taxon>Candidatus Saccharimonadota incertae sedis</taxon>
        <taxon>Candidatus Minimicrobia</taxon>
    </lineage>
</organism>
<sequence length="92" mass="10880">MKLIKNYRTLKLAIVISFITLIMILAYGFMSWKSWENVQSVTKNTNEAESSLFINLQKDKLSTEKLNEYLADLKNKRQRLRCGIFYILAEER</sequence>
<proteinExistence type="predicted"/>
<evidence type="ECO:0000313" key="3">
    <source>
        <dbReference type="Proteomes" id="UP000677117"/>
    </source>
</evidence>
<dbReference type="Proteomes" id="UP000677117">
    <property type="component" value="Chromosome"/>
</dbReference>
<keyword evidence="1" id="KW-1133">Transmembrane helix</keyword>
<dbReference type="EMBL" id="CP076459">
    <property type="protein sequence ID" value="QWQ31554.1"/>
    <property type="molecule type" value="Genomic_DNA"/>
</dbReference>